<dbReference type="Proteomes" id="UP000509303">
    <property type="component" value="Chromosome"/>
</dbReference>
<dbReference type="PANTHER" id="PTHR43289">
    <property type="entry name" value="MITOGEN-ACTIVATED PROTEIN KINASE KINASE KINASE 20-RELATED"/>
    <property type="match status" value="1"/>
</dbReference>
<dbReference type="SMART" id="SM00564">
    <property type="entry name" value="PQQ"/>
    <property type="match status" value="5"/>
</dbReference>
<feature type="domain" description="Protein kinase" evidence="7">
    <location>
        <begin position="22"/>
        <end position="280"/>
    </location>
</feature>
<dbReference type="PROSITE" id="PS00107">
    <property type="entry name" value="PROTEIN_KINASE_ATP"/>
    <property type="match status" value="1"/>
</dbReference>
<dbReference type="SUPFAM" id="SSF56112">
    <property type="entry name" value="Protein kinase-like (PK-like)"/>
    <property type="match status" value="1"/>
</dbReference>
<keyword evidence="4 5" id="KW-0067">ATP-binding</keyword>
<dbReference type="PANTHER" id="PTHR43289:SF34">
    <property type="entry name" value="SERINE_THREONINE-PROTEIN KINASE YBDM-RELATED"/>
    <property type="match status" value="1"/>
</dbReference>
<evidence type="ECO:0000256" key="6">
    <source>
        <dbReference type="SAM" id="MobiDB-lite"/>
    </source>
</evidence>
<dbReference type="InterPro" id="IPR018391">
    <property type="entry name" value="PQQ_b-propeller_rpt"/>
</dbReference>
<reference evidence="8 9" key="1">
    <citation type="submission" date="2020-06" db="EMBL/GenBank/DDBJ databases">
        <title>Genome mining for natural products.</title>
        <authorList>
            <person name="Zhang B."/>
            <person name="Shi J."/>
            <person name="Ge H."/>
        </authorList>
    </citation>
    <scope>NUCLEOTIDE SEQUENCE [LARGE SCALE GENOMIC DNA]</scope>
    <source>
        <strain evidence="8 9">NA00687</strain>
    </source>
</reference>
<dbReference type="GO" id="GO:0005524">
    <property type="term" value="F:ATP binding"/>
    <property type="evidence" value="ECO:0007669"/>
    <property type="project" value="UniProtKB-UniRule"/>
</dbReference>
<dbReference type="InterPro" id="IPR017441">
    <property type="entry name" value="Protein_kinase_ATP_BS"/>
</dbReference>
<keyword evidence="9" id="KW-1185">Reference proteome</keyword>
<feature type="binding site" evidence="5">
    <location>
        <position position="50"/>
    </location>
    <ligand>
        <name>ATP</name>
        <dbReference type="ChEBI" id="CHEBI:30616"/>
    </ligand>
</feature>
<protein>
    <submittedName>
        <fullName evidence="8">PQQ-binding-like beta-propeller repeat protein</fullName>
    </submittedName>
</protein>
<dbReference type="SUPFAM" id="SSF50969">
    <property type="entry name" value="YVTN repeat-like/Quinoprotein amine dehydrogenase"/>
    <property type="match status" value="1"/>
</dbReference>
<gene>
    <name evidence="8" type="ORF">HUT08_15540</name>
</gene>
<dbReference type="RefSeq" id="WP_176162445.1">
    <property type="nucleotide sequence ID" value="NZ_CP054929.1"/>
</dbReference>
<dbReference type="GO" id="GO:0004674">
    <property type="term" value="F:protein serine/threonine kinase activity"/>
    <property type="evidence" value="ECO:0007669"/>
    <property type="project" value="TreeGrafter"/>
</dbReference>
<feature type="compositionally biased region" description="Basic and acidic residues" evidence="6">
    <location>
        <begin position="415"/>
        <end position="424"/>
    </location>
</feature>
<dbReference type="InterPro" id="IPR002372">
    <property type="entry name" value="PQQ_rpt_dom"/>
</dbReference>
<dbReference type="InterPro" id="IPR000719">
    <property type="entry name" value="Prot_kinase_dom"/>
</dbReference>
<evidence type="ECO:0000259" key="7">
    <source>
        <dbReference type="PROSITE" id="PS50011"/>
    </source>
</evidence>
<evidence type="ECO:0000256" key="3">
    <source>
        <dbReference type="ARBA" id="ARBA00022777"/>
    </source>
</evidence>
<dbReference type="PROSITE" id="PS50011">
    <property type="entry name" value="PROTEIN_KINASE_DOM"/>
    <property type="match status" value="1"/>
</dbReference>
<evidence type="ECO:0000313" key="9">
    <source>
        <dbReference type="Proteomes" id="UP000509303"/>
    </source>
</evidence>
<dbReference type="SMART" id="SM00220">
    <property type="entry name" value="S_TKc"/>
    <property type="match status" value="1"/>
</dbReference>
<dbReference type="Gene3D" id="2.40.10.480">
    <property type="match status" value="1"/>
</dbReference>
<dbReference type="Gene3D" id="1.10.510.10">
    <property type="entry name" value="Transferase(Phosphotransferase) domain 1"/>
    <property type="match status" value="1"/>
</dbReference>
<keyword evidence="1" id="KW-0808">Transferase</keyword>
<keyword evidence="2 5" id="KW-0547">Nucleotide-binding</keyword>
<name>A0A7H8N8M6_9ACTN</name>
<dbReference type="Pfam" id="PF13360">
    <property type="entry name" value="PQQ_2"/>
    <property type="match status" value="2"/>
</dbReference>
<dbReference type="AlphaFoldDB" id="A0A7H8N8M6"/>
<dbReference type="InterPro" id="IPR015943">
    <property type="entry name" value="WD40/YVTN_repeat-like_dom_sf"/>
</dbReference>
<dbReference type="InterPro" id="IPR011044">
    <property type="entry name" value="Quino_amine_DH_bsu"/>
</dbReference>
<feature type="region of interest" description="Disordered" evidence="6">
    <location>
        <begin position="554"/>
        <end position="602"/>
    </location>
</feature>
<accession>A0A7H8N8M6</accession>
<keyword evidence="3" id="KW-0418">Kinase</keyword>
<dbReference type="Pfam" id="PF00069">
    <property type="entry name" value="Pkinase"/>
    <property type="match status" value="1"/>
</dbReference>
<feature type="compositionally biased region" description="Low complexity" evidence="6">
    <location>
        <begin position="332"/>
        <end position="344"/>
    </location>
</feature>
<feature type="compositionally biased region" description="Basic and acidic residues" evidence="6">
    <location>
        <begin position="568"/>
        <end position="579"/>
    </location>
</feature>
<dbReference type="EMBL" id="CP054929">
    <property type="protein sequence ID" value="QKW50712.1"/>
    <property type="molecule type" value="Genomic_DNA"/>
</dbReference>
<sequence>MPPLRSAGTGPEAEGPQYAGQYRLEARLGSGGMGVVHLARSPSGMRLAVKVVHAEFAADPEFRARFRQEVMAARLVSGAFTAPVVDADPYAERPWMATLYIPGPTLAEHVKRNGPLAPDEVRRLAAGLAEALRDIHRAGVVHRDLKPSNVLLAADGPRVIDFGISRPSDSDLRTETGKLIGTPPFMAPEQFQRPREVGPAADVFTLGSVLVHAATGRGPFSSESPYIVAYQVVHDEADLDGVSADLLPLIRGCLAKNPADRPTPDGLMSALRAGGHGPFVPLSTPGAQPPGAARVPFQRAPSSLERDIAAAGADALRLAAGAEGGGGGGGVEADAADPGSAPDASGGGPEQDTHIRATSPGAGGRAHPAGAGGPEDTDEGEHATGPVFIDAWPVAGGSEPADAGGVGSGAGLSEAGHREGERGSDAAWGGERPLPGGAHAARRPGVLGRLARTGRPTRWVAAAVALLVVLGAGTVWTLRQVDDFGATSDPDRRAAAGTTWRPWRIALRDAAGLPAPRGDGARMSYCAYGKGALYCAQQGIAAARVELGRGRVTWTTDGTPADASGEPNRTDDATLKDADPDADTSDADTTSPSSDGAQEGVPSAPVFAAGLVQTLSPDGTRLTARDPASKRQRWTREVSAYGGRVYRAGDSVLLVAGDGMVTSIDAATNRQRWSHRVTGHELPVFTAFGTGGRGLAYAVSTAPDGARTRVTAVDPVSGDVRWTRTLTGNLTPVGEGANGVVRFAASDIESRTTAVVRYDPARRDERRVPLSAPLHAASVVASDELVYLLGYDGGLVAVDTRPGAPKAQPWRLETSVSNASPLLAAGDRLYFSAADGRLFAVDGVRGELLGQTPPRPGPAKSGYLDRMPTPIAAEGKVFAAAPDGSVFAVDDRVPSRW</sequence>
<feature type="region of interest" description="Disordered" evidence="6">
    <location>
        <begin position="323"/>
        <end position="442"/>
    </location>
</feature>
<proteinExistence type="predicted"/>
<dbReference type="PROSITE" id="PS00108">
    <property type="entry name" value="PROTEIN_KINASE_ST"/>
    <property type="match status" value="1"/>
</dbReference>
<evidence type="ECO:0000313" key="8">
    <source>
        <dbReference type="EMBL" id="QKW50712.1"/>
    </source>
</evidence>
<evidence type="ECO:0000256" key="1">
    <source>
        <dbReference type="ARBA" id="ARBA00022679"/>
    </source>
</evidence>
<dbReference type="Gene3D" id="3.30.200.20">
    <property type="entry name" value="Phosphorylase Kinase, domain 1"/>
    <property type="match status" value="1"/>
</dbReference>
<evidence type="ECO:0000256" key="2">
    <source>
        <dbReference type="ARBA" id="ARBA00022741"/>
    </source>
</evidence>
<dbReference type="InterPro" id="IPR011009">
    <property type="entry name" value="Kinase-like_dom_sf"/>
</dbReference>
<evidence type="ECO:0000256" key="4">
    <source>
        <dbReference type="ARBA" id="ARBA00022840"/>
    </source>
</evidence>
<evidence type="ECO:0000256" key="5">
    <source>
        <dbReference type="PROSITE-ProRule" id="PRU10141"/>
    </source>
</evidence>
<dbReference type="InterPro" id="IPR008271">
    <property type="entry name" value="Ser/Thr_kinase_AS"/>
</dbReference>
<dbReference type="Gene3D" id="2.130.10.10">
    <property type="entry name" value="YVTN repeat-like/Quinoprotein amine dehydrogenase"/>
    <property type="match status" value="1"/>
</dbReference>
<dbReference type="CDD" id="cd14014">
    <property type="entry name" value="STKc_PknB_like"/>
    <property type="match status" value="1"/>
</dbReference>
<organism evidence="8 9">
    <name type="scientific">Streptomyces buecherae</name>
    <dbReference type="NCBI Taxonomy" id="2763006"/>
    <lineage>
        <taxon>Bacteria</taxon>
        <taxon>Bacillati</taxon>
        <taxon>Actinomycetota</taxon>
        <taxon>Actinomycetes</taxon>
        <taxon>Kitasatosporales</taxon>
        <taxon>Streptomycetaceae</taxon>
        <taxon>Streptomyces</taxon>
    </lineage>
</organism>